<dbReference type="EMBL" id="FO082052">
    <property type="protein sequence ID" value="CCE81266.1"/>
    <property type="molecule type" value="Genomic_DNA"/>
</dbReference>
<accession>G8YGE9</accession>
<evidence type="ECO:0000313" key="3">
    <source>
        <dbReference type="Proteomes" id="UP000005222"/>
    </source>
</evidence>
<gene>
    <name evidence="2" type="primary">Piso0_003618</name>
    <name evidence="1" type="ORF">GNLVRS01_PISO0G16286g</name>
    <name evidence="2" type="ORF">GNLVRS01_PISO0H16287g</name>
</gene>
<protein>
    <submittedName>
        <fullName evidence="2">Piso0_003618 protein</fullName>
    </submittedName>
</protein>
<reference evidence="3" key="2">
    <citation type="journal article" date="2012" name="G3 (Bethesda)">
        <title>Pichia sorbitophila, an interspecies yeast hybrid reveals early steps of genome resolution following polyploidization.</title>
        <authorList>
            <person name="Leh Louis V."/>
            <person name="Despons L."/>
            <person name="Friedrich A."/>
            <person name="Martin T."/>
            <person name="Durrens P."/>
            <person name="Casaregola S."/>
            <person name="Neuveglise C."/>
            <person name="Fairhead C."/>
            <person name="Marck C."/>
            <person name="Cruz J.A."/>
            <person name="Straub M.L."/>
            <person name="Kugler V."/>
            <person name="Sacerdot C."/>
            <person name="Uzunov Z."/>
            <person name="Thierry A."/>
            <person name="Weiss S."/>
            <person name="Bleykasten C."/>
            <person name="De Montigny J."/>
            <person name="Jacques N."/>
            <person name="Jung P."/>
            <person name="Lemaire M."/>
            <person name="Mallet S."/>
            <person name="Morel G."/>
            <person name="Richard G.F."/>
            <person name="Sarkar A."/>
            <person name="Savel G."/>
            <person name="Schacherer J."/>
            <person name="Seret M.L."/>
            <person name="Talla E."/>
            <person name="Samson G."/>
            <person name="Jubin C."/>
            <person name="Poulain J."/>
            <person name="Vacherie B."/>
            <person name="Barbe V."/>
            <person name="Pelletier E."/>
            <person name="Sherman D.J."/>
            <person name="Westhof E."/>
            <person name="Weissenbach J."/>
            <person name="Baret P.V."/>
            <person name="Wincker P."/>
            <person name="Gaillardin C."/>
            <person name="Dujon B."/>
            <person name="Souciet J.L."/>
        </authorList>
    </citation>
    <scope>NUCLEOTIDE SEQUENCE [LARGE SCALE GENOMIC DNA]</scope>
    <source>
        <strain evidence="3">ATCC MYA-4447 / BCRC 22081 / CBS 7064 / NBRC 10061 / NRRL Y-12695</strain>
    </source>
</reference>
<dbReference type="InParanoid" id="G8YGE9"/>
<dbReference type="Proteomes" id="UP000005222">
    <property type="component" value="Chromosome G"/>
</dbReference>
<evidence type="ECO:0000313" key="2">
    <source>
        <dbReference type="EMBL" id="CCE81266.1"/>
    </source>
</evidence>
<dbReference type="Proteomes" id="UP000005222">
    <property type="component" value="Chromosome H"/>
</dbReference>
<name>G8YGE9_PICSO</name>
<keyword evidence="3" id="KW-1185">Reference proteome</keyword>
<proteinExistence type="predicted"/>
<organism evidence="2 3">
    <name type="scientific">Pichia sorbitophila (strain ATCC MYA-4447 / BCRC 22081 / CBS 7064 / NBRC 10061 / NRRL Y-12695)</name>
    <name type="common">Hybrid yeast</name>
    <dbReference type="NCBI Taxonomy" id="559304"/>
    <lineage>
        <taxon>Eukaryota</taxon>
        <taxon>Fungi</taxon>
        <taxon>Dikarya</taxon>
        <taxon>Ascomycota</taxon>
        <taxon>Saccharomycotina</taxon>
        <taxon>Pichiomycetes</taxon>
        <taxon>Debaryomycetaceae</taxon>
        <taxon>Millerozyma</taxon>
    </lineage>
</organism>
<reference evidence="2" key="1">
    <citation type="submission" date="2011-10" db="EMBL/GenBank/DDBJ databases">
        <authorList>
            <person name="Genoscope - CEA"/>
        </authorList>
    </citation>
    <scope>NUCLEOTIDE SEQUENCE</scope>
</reference>
<dbReference type="AlphaFoldDB" id="G8YGE9"/>
<dbReference type="EMBL" id="FO082053">
    <property type="protein sequence ID" value="CCE80501.1"/>
    <property type="molecule type" value="Genomic_DNA"/>
</dbReference>
<sequence length="111" mass="11664">MARHGSCADIVEKIVVSGSAETGSLDACPFSVPEAEGGSPPLLLRLFSSPHRHHRCSCVSGAYNECLRHWSYEVGASARSVAVALLRASILPSTACQDPRPPSCSGSVGWN</sequence>
<dbReference type="HOGENOM" id="CLU_2159336_0_0_1"/>
<evidence type="ECO:0000313" key="1">
    <source>
        <dbReference type="EMBL" id="CCE80501.1"/>
    </source>
</evidence>